<evidence type="ECO:0000256" key="1">
    <source>
        <dbReference type="SAM" id="Phobius"/>
    </source>
</evidence>
<reference evidence="2 3" key="1">
    <citation type="journal article" date="2020" name="Microorganisms">
        <title>Osmotic Adaptation and Compatible Solute Biosynthesis of Phototrophic Bacteria as Revealed from Genome Analyses.</title>
        <authorList>
            <person name="Imhoff J.F."/>
            <person name="Rahn T."/>
            <person name="Kunzel S."/>
            <person name="Keller A."/>
            <person name="Neulinger S.C."/>
        </authorList>
    </citation>
    <scope>NUCLEOTIDE SEQUENCE [LARGE SCALE GENOMIC DNA]</scope>
    <source>
        <strain evidence="2 3">DSM 15382</strain>
    </source>
</reference>
<feature type="transmembrane region" description="Helical" evidence="1">
    <location>
        <begin position="198"/>
        <end position="218"/>
    </location>
</feature>
<name>A0ABS1CVB3_9PROT</name>
<keyword evidence="1" id="KW-1133">Transmembrane helix</keyword>
<evidence type="ECO:0000313" key="2">
    <source>
        <dbReference type="EMBL" id="MBK1658345.1"/>
    </source>
</evidence>
<accession>A0ABS1CVB3</accession>
<keyword evidence="3" id="KW-1185">Reference proteome</keyword>
<organism evidence="2 3">
    <name type="scientific">Paracraurococcus ruber</name>
    <dbReference type="NCBI Taxonomy" id="77675"/>
    <lineage>
        <taxon>Bacteria</taxon>
        <taxon>Pseudomonadati</taxon>
        <taxon>Pseudomonadota</taxon>
        <taxon>Alphaproteobacteria</taxon>
        <taxon>Acetobacterales</taxon>
        <taxon>Roseomonadaceae</taxon>
        <taxon>Paracraurococcus</taxon>
    </lineage>
</organism>
<keyword evidence="1" id="KW-0812">Transmembrane</keyword>
<dbReference type="EMBL" id="NRSG01000047">
    <property type="protein sequence ID" value="MBK1658345.1"/>
    <property type="molecule type" value="Genomic_DNA"/>
</dbReference>
<comment type="caution">
    <text evidence="2">The sequence shown here is derived from an EMBL/GenBank/DDBJ whole genome shotgun (WGS) entry which is preliminary data.</text>
</comment>
<protein>
    <submittedName>
        <fullName evidence="2">Uncharacterized protein</fullName>
    </submittedName>
</protein>
<sequence length="222" mass="22644">MSAAATAPPQGTMSAGLRGFVEARADGAILGWAWDPARPSARLTVVLRDGEAEIARALADLPRDDLARSGIGDGAHAFRFDLPPGQAARLDAIAVLALAADGGAVPLDSVPPPPGLDSLPLIRLQRGLQRLAEGQRAILAAMAPGPEATGAPALLHRIAAAQEATARQVETVEVFVNRLDERLAALAATPAPPRLSPATLLLAALFGAAAAAAMTLALRHLG</sequence>
<dbReference type="RefSeq" id="WP_133223151.1">
    <property type="nucleotide sequence ID" value="NZ_SMOA01000375.1"/>
</dbReference>
<keyword evidence="1" id="KW-0472">Membrane</keyword>
<gene>
    <name evidence="2" type="ORF">CKO45_08890</name>
</gene>
<proteinExistence type="predicted"/>
<evidence type="ECO:0000313" key="3">
    <source>
        <dbReference type="Proteomes" id="UP000697995"/>
    </source>
</evidence>
<dbReference type="Proteomes" id="UP000697995">
    <property type="component" value="Unassembled WGS sequence"/>
</dbReference>